<evidence type="ECO:0000313" key="3">
    <source>
        <dbReference type="EMBL" id="GBG82089.1"/>
    </source>
</evidence>
<proteinExistence type="predicted"/>
<dbReference type="Gramene" id="GBG82089">
    <property type="protein sequence ID" value="GBG82089"/>
    <property type="gene ID" value="CBR_g34369"/>
</dbReference>
<feature type="region of interest" description="Disordered" evidence="1">
    <location>
        <begin position="229"/>
        <end position="265"/>
    </location>
</feature>
<dbReference type="PANTHER" id="PTHR32166">
    <property type="entry name" value="OSJNBA0013A04.12 PROTEIN"/>
    <property type="match status" value="1"/>
</dbReference>
<feature type="domain" description="DUF659" evidence="2">
    <location>
        <begin position="35"/>
        <end position="181"/>
    </location>
</feature>
<accession>A0A388LIE4</accession>
<dbReference type="PANTHER" id="PTHR32166:SF63">
    <property type="entry name" value="HAT TRANSPOSON SUPERFAMILY PROTEIN"/>
    <property type="match status" value="1"/>
</dbReference>
<dbReference type="InterPro" id="IPR007021">
    <property type="entry name" value="DUF659"/>
</dbReference>
<sequence>MTAHCIPFNMTKSDEWDNMLKALMNVHEFFKYARYEKARTTRVEVAKGRVAASLEELRRQWPVTNCLLQLDGLTDRIARSHINVMVSFPKGAIFLRSVCMSNRSKGAVVYYEILKLEIGEVEEDDVVGLVMGNASVCATAGRMIEAEFPHIFSISCTTHNIDLMLEAFPKIGWVDVMIRPAVELTKKPKMGEDEFLLEEDLDLEKEVQAHADMHVEEWRSCLWEENRTRECDDKSKDDSKEDDDDDVANAIDVEENNGDEGQMVRTRIKDSGGVIDNVEEEEYCDSQEQPVGAAPKPPNRKPRRPRKVAEEETAAMEESSGTGENGAEGREEEAFDSEEEPLARKKRKQSESTH</sequence>
<comment type="caution">
    <text evidence="3">The sequence shown here is derived from an EMBL/GenBank/DDBJ whole genome shotgun (WGS) entry which is preliminary data.</text>
</comment>
<dbReference type="Pfam" id="PF04937">
    <property type="entry name" value="DUF659"/>
    <property type="match status" value="1"/>
</dbReference>
<feature type="compositionally biased region" description="Basic and acidic residues" evidence="1">
    <location>
        <begin position="229"/>
        <end position="239"/>
    </location>
</feature>
<dbReference type="AlphaFoldDB" id="A0A388LIE4"/>
<feature type="region of interest" description="Disordered" evidence="1">
    <location>
        <begin position="278"/>
        <end position="354"/>
    </location>
</feature>
<organism evidence="3 4">
    <name type="scientific">Chara braunii</name>
    <name type="common">Braun's stonewort</name>
    <dbReference type="NCBI Taxonomy" id="69332"/>
    <lineage>
        <taxon>Eukaryota</taxon>
        <taxon>Viridiplantae</taxon>
        <taxon>Streptophyta</taxon>
        <taxon>Charophyceae</taxon>
        <taxon>Charales</taxon>
        <taxon>Characeae</taxon>
        <taxon>Chara</taxon>
    </lineage>
</organism>
<evidence type="ECO:0000259" key="2">
    <source>
        <dbReference type="Pfam" id="PF04937"/>
    </source>
</evidence>
<evidence type="ECO:0000313" key="4">
    <source>
        <dbReference type="Proteomes" id="UP000265515"/>
    </source>
</evidence>
<dbReference type="OrthoDB" id="913268at2759"/>
<keyword evidence="4" id="KW-1185">Reference proteome</keyword>
<reference evidence="3 4" key="1">
    <citation type="journal article" date="2018" name="Cell">
        <title>The Chara Genome: Secondary Complexity and Implications for Plant Terrestrialization.</title>
        <authorList>
            <person name="Nishiyama T."/>
            <person name="Sakayama H."/>
            <person name="Vries J.D."/>
            <person name="Buschmann H."/>
            <person name="Saint-Marcoux D."/>
            <person name="Ullrich K.K."/>
            <person name="Haas F.B."/>
            <person name="Vanderstraeten L."/>
            <person name="Becker D."/>
            <person name="Lang D."/>
            <person name="Vosolsobe S."/>
            <person name="Rombauts S."/>
            <person name="Wilhelmsson P.K.I."/>
            <person name="Janitza P."/>
            <person name="Kern R."/>
            <person name="Heyl A."/>
            <person name="Rumpler F."/>
            <person name="Villalobos L.I.A.C."/>
            <person name="Clay J.M."/>
            <person name="Skokan R."/>
            <person name="Toyoda A."/>
            <person name="Suzuki Y."/>
            <person name="Kagoshima H."/>
            <person name="Schijlen E."/>
            <person name="Tajeshwar N."/>
            <person name="Catarino B."/>
            <person name="Hetherington A.J."/>
            <person name="Saltykova A."/>
            <person name="Bonnot C."/>
            <person name="Breuninger H."/>
            <person name="Symeonidi A."/>
            <person name="Radhakrishnan G.V."/>
            <person name="Van Nieuwerburgh F."/>
            <person name="Deforce D."/>
            <person name="Chang C."/>
            <person name="Karol K.G."/>
            <person name="Hedrich R."/>
            <person name="Ulvskov P."/>
            <person name="Glockner G."/>
            <person name="Delwiche C.F."/>
            <person name="Petrasek J."/>
            <person name="Van de Peer Y."/>
            <person name="Friml J."/>
            <person name="Beilby M."/>
            <person name="Dolan L."/>
            <person name="Kohara Y."/>
            <person name="Sugano S."/>
            <person name="Fujiyama A."/>
            <person name="Delaux P.-M."/>
            <person name="Quint M."/>
            <person name="TheiBen G."/>
            <person name="Hagemann M."/>
            <person name="Harholt J."/>
            <person name="Dunand C."/>
            <person name="Zachgo S."/>
            <person name="Langdale J."/>
            <person name="Maumus F."/>
            <person name="Straeten D.V.D."/>
            <person name="Gould S.B."/>
            <person name="Rensing S.A."/>
        </authorList>
    </citation>
    <scope>NUCLEOTIDE SEQUENCE [LARGE SCALE GENOMIC DNA]</scope>
    <source>
        <strain evidence="3 4">S276</strain>
    </source>
</reference>
<dbReference type="Proteomes" id="UP000265515">
    <property type="component" value="Unassembled WGS sequence"/>
</dbReference>
<feature type="compositionally biased region" description="Acidic residues" evidence="1">
    <location>
        <begin position="240"/>
        <end position="258"/>
    </location>
</feature>
<protein>
    <recommendedName>
        <fullName evidence="2">DUF659 domain-containing protein</fullName>
    </recommendedName>
</protein>
<dbReference type="EMBL" id="BFEA01000396">
    <property type="protein sequence ID" value="GBG82089.1"/>
    <property type="molecule type" value="Genomic_DNA"/>
</dbReference>
<gene>
    <name evidence="3" type="ORF">CBR_g34369</name>
</gene>
<name>A0A388LIE4_CHABU</name>
<feature type="compositionally biased region" description="Acidic residues" evidence="1">
    <location>
        <begin position="330"/>
        <end position="340"/>
    </location>
</feature>
<evidence type="ECO:0000256" key="1">
    <source>
        <dbReference type="SAM" id="MobiDB-lite"/>
    </source>
</evidence>